<evidence type="ECO:0000259" key="1">
    <source>
        <dbReference type="PROSITE" id="PS50994"/>
    </source>
</evidence>
<proteinExistence type="predicted"/>
<name>A0A0D6QXH8_ARACU</name>
<reference evidence="2" key="1">
    <citation type="submission" date="2015-03" db="EMBL/GenBank/DDBJ databases">
        <title>A transcriptome of Araucaria cunninghamii, an australian fine timber species.</title>
        <authorList>
            <person name="Jing Yi C.J.Y."/>
            <person name="Yin San L.Y.S."/>
            <person name="Abdul Karim S.S."/>
            <person name="Wan Azmi N.N."/>
            <person name="Hercus R.R."/>
            <person name="Croft L.L."/>
        </authorList>
    </citation>
    <scope>NUCLEOTIDE SEQUENCE</scope>
    <source>
        <strain evidence="2">MI0301</strain>
        <tissue evidence="2">Leaf</tissue>
    </source>
</reference>
<dbReference type="Pfam" id="PF00665">
    <property type="entry name" value="rve"/>
    <property type="match status" value="1"/>
</dbReference>
<dbReference type="PANTHER" id="PTHR46889">
    <property type="entry name" value="TRANSPOSASE INSF FOR INSERTION SEQUENCE IS3B-RELATED"/>
    <property type="match status" value="1"/>
</dbReference>
<protein>
    <recommendedName>
        <fullName evidence="1">Integrase catalytic domain-containing protein</fullName>
    </recommendedName>
</protein>
<feature type="domain" description="Integrase catalytic" evidence="1">
    <location>
        <begin position="118"/>
        <end position="283"/>
    </location>
</feature>
<dbReference type="InterPro" id="IPR048020">
    <property type="entry name" value="Transpos_IS3"/>
</dbReference>
<dbReference type="InterPro" id="IPR036397">
    <property type="entry name" value="RNaseH_sf"/>
</dbReference>
<dbReference type="InterPro" id="IPR050900">
    <property type="entry name" value="Transposase_IS3/IS150/IS904"/>
</dbReference>
<dbReference type="GO" id="GO:0003676">
    <property type="term" value="F:nucleic acid binding"/>
    <property type="evidence" value="ECO:0007669"/>
    <property type="project" value="InterPro"/>
</dbReference>
<organism evidence="2">
    <name type="scientific">Araucaria cunninghamii</name>
    <name type="common">Hoop pine</name>
    <name type="synonym">Moreton Bay pine</name>
    <dbReference type="NCBI Taxonomy" id="56994"/>
    <lineage>
        <taxon>Eukaryota</taxon>
        <taxon>Viridiplantae</taxon>
        <taxon>Streptophyta</taxon>
        <taxon>Embryophyta</taxon>
        <taxon>Tracheophyta</taxon>
        <taxon>Spermatophyta</taxon>
        <taxon>Pinopsida</taxon>
        <taxon>Pinidae</taxon>
        <taxon>Conifers II</taxon>
        <taxon>Araucariales</taxon>
        <taxon>Araucariaceae</taxon>
        <taxon>Araucaria</taxon>
    </lineage>
</organism>
<dbReference type="AlphaFoldDB" id="A0A0D6QXH8"/>
<dbReference type="EMBL" id="GCKF01041384">
    <property type="protein sequence ID" value="JAG95156.1"/>
    <property type="molecule type" value="Transcribed_RNA"/>
</dbReference>
<dbReference type="GO" id="GO:0015074">
    <property type="term" value="P:DNA integration"/>
    <property type="evidence" value="ECO:0007669"/>
    <property type="project" value="InterPro"/>
</dbReference>
<dbReference type="NCBIfam" id="NF033516">
    <property type="entry name" value="transpos_IS3"/>
    <property type="match status" value="1"/>
</dbReference>
<dbReference type="InterPro" id="IPR001584">
    <property type="entry name" value="Integrase_cat-core"/>
</dbReference>
<evidence type="ECO:0000313" key="2">
    <source>
        <dbReference type="EMBL" id="JAG95156.1"/>
    </source>
</evidence>
<dbReference type="SUPFAM" id="SSF53098">
    <property type="entry name" value="Ribonuclease H-like"/>
    <property type="match status" value="1"/>
</dbReference>
<dbReference type="InterPro" id="IPR012337">
    <property type="entry name" value="RNaseH-like_sf"/>
</dbReference>
<accession>A0A0D6QXH8</accession>
<dbReference type="Gene3D" id="3.30.420.10">
    <property type="entry name" value="Ribonuclease H-like superfamily/Ribonuclease H"/>
    <property type="match status" value="1"/>
</dbReference>
<dbReference type="PANTHER" id="PTHR46889:SF5">
    <property type="entry name" value="INTEGRASE PROTEIN"/>
    <property type="match status" value="1"/>
</dbReference>
<sequence>MKGRKPNLGLSKICRLFGVTRQAYYQYFERNIDTELEHELIITEVLKIRRQNPRIGTRKLYVMLECFMHEHQIKMGRDALFNLLSVNNLLIRRRKRLIKTTQSHHWLKKYPNLIKGFSASRPNELFVSDITYWKTKNKVLYIHLVTDAYSRKIVGHCLSQTLEAEHSVKALQMALSAFEGAESHLPITHHSDRGVQYCSQKYVNLLQDYNIQISMTENGDPLENAIAERVNGILKEEYLNNYEVENYSQAKELLDAVIRIYNNERPHMSIGYITPEKVHSKELKKGDCKWKNYYKKKEIVNQF</sequence>
<dbReference type="PROSITE" id="PS50994">
    <property type="entry name" value="INTEGRASE"/>
    <property type="match status" value="1"/>
</dbReference>